<dbReference type="GO" id="GO:0010150">
    <property type="term" value="P:leaf senescence"/>
    <property type="evidence" value="ECO:0007669"/>
    <property type="project" value="UniProtKB-ARBA"/>
</dbReference>
<dbReference type="Proteomes" id="UP001293254">
    <property type="component" value="Unassembled WGS sequence"/>
</dbReference>
<accession>A0AAE2CYY3</accession>
<name>A0AAE2CYY3_9LAMI</name>
<evidence type="ECO:0000313" key="3">
    <source>
        <dbReference type="EMBL" id="KAK4439787.1"/>
    </source>
</evidence>
<feature type="region of interest" description="Disordered" evidence="2">
    <location>
        <begin position="49"/>
        <end position="168"/>
    </location>
</feature>
<dbReference type="AlphaFoldDB" id="A0AAE2CYY3"/>
<dbReference type="InterPro" id="IPR007608">
    <property type="entry name" value="Senescence_reg_S40"/>
</dbReference>
<evidence type="ECO:0000256" key="2">
    <source>
        <dbReference type="SAM" id="MobiDB-lite"/>
    </source>
</evidence>
<keyword evidence="4" id="KW-1185">Reference proteome</keyword>
<feature type="compositionally biased region" description="Polar residues" evidence="2">
    <location>
        <begin position="154"/>
        <end position="163"/>
    </location>
</feature>
<evidence type="ECO:0000256" key="1">
    <source>
        <dbReference type="ARBA" id="ARBA00034773"/>
    </source>
</evidence>
<feature type="compositionally biased region" description="Acidic residues" evidence="2">
    <location>
        <begin position="128"/>
        <end position="141"/>
    </location>
</feature>
<comment type="similarity">
    <text evidence="1">Belongs to the senescence regulator S40 family.</text>
</comment>
<organism evidence="3 4">
    <name type="scientific">Sesamum alatum</name>
    <dbReference type="NCBI Taxonomy" id="300844"/>
    <lineage>
        <taxon>Eukaryota</taxon>
        <taxon>Viridiplantae</taxon>
        <taxon>Streptophyta</taxon>
        <taxon>Embryophyta</taxon>
        <taxon>Tracheophyta</taxon>
        <taxon>Spermatophyta</taxon>
        <taxon>Magnoliopsida</taxon>
        <taxon>eudicotyledons</taxon>
        <taxon>Gunneridae</taxon>
        <taxon>Pentapetalae</taxon>
        <taxon>asterids</taxon>
        <taxon>lamiids</taxon>
        <taxon>Lamiales</taxon>
        <taxon>Pedaliaceae</taxon>
        <taxon>Sesamum</taxon>
    </lineage>
</organism>
<reference evidence="3" key="1">
    <citation type="submission" date="2020-06" db="EMBL/GenBank/DDBJ databases">
        <authorList>
            <person name="Li T."/>
            <person name="Hu X."/>
            <person name="Zhang T."/>
            <person name="Song X."/>
            <person name="Zhang H."/>
            <person name="Dai N."/>
            <person name="Sheng W."/>
            <person name="Hou X."/>
            <person name="Wei L."/>
        </authorList>
    </citation>
    <scope>NUCLEOTIDE SEQUENCE</scope>
    <source>
        <strain evidence="3">3651</strain>
        <tissue evidence="3">Leaf</tissue>
    </source>
</reference>
<feature type="compositionally biased region" description="Low complexity" evidence="2">
    <location>
        <begin position="104"/>
        <end position="115"/>
    </location>
</feature>
<proteinExistence type="inferred from homology"/>
<dbReference type="PANTHER" id="PTHR33083">
    <property type="entry name" value="EXPRESSED PROTEIN"/>
    <property type="match status" value="1"/>
</dbReference>
<reference evidence="3" key="2">
    <citation type="journal article" date="2024" name="Plant">
        <title>Genomic evolution and insights into agronomic trait innovations of Sesamum species.</title>
        <authorList>
            <person name="Miao H."/>
            <person name="Wang L."/>
            <person name="Qu L."/>
            <person name="Liu H."/>
            <person name="Sun Y."/>
            <person name="Le M."/>
            <person name="Wang Q."/>
            <person name="Wei S."/>
            <person name="Zheng Y."/>
            <person name="Lin W."/>
            <person name="Duan Y."/>
            <person name="Cao H."/>
            <person name="Xiong S."/>
            <person name="Wang X."/>
            <person name="Wei L."/>
            <person name="Li C."/>
            <person name="Ma Q."/>
            <person name="Ju M."/>
            <person name="Zhao R."/>
            <person name="Li G."/>
            <person name="Mu C."/>
            <person name="Tian Q."/>
            <person name="Mei H."/>
            <person name="Zhang T."/>
            <person name="Gao T."/>
            <person name="Zhang H."/>
        </authorList>
    </citation>
    <scope>NUCLEOTIDE SEQUENCE</scope>
    <source>
        <strain evidence="3">3651</strain>
    </source>
</reference>
<sequence>MENMRYGLCSRGSSGWTSLRNEEFHEEDVWGVFKERKDSDSRAAMIMKQPSFVSKRLPTATRMIPKSSSSNKNDPAAASQEPKLFQQHSAPVNIPDWSKIYGRNNTSTSSWLDSDSGGDGNGRSSWESGEEEEEEEDDGDGDVIPPHEWIARKQASSRTSSFSVCEGAGRTLKGRDLSRVRNAVLRKTGFLESKPDY</sequence>
<comment type="caution">
    <text evidence="3">The sequence shown here is derived from an EMBL/GenBank/DDBJ whole genome shotgun (WGS) entry which is preliminary data.</text>
</comment>
<dbReference type="EMBL" id="JACGWO010000001">
    <property type="protein sequence ID" value="KAK4439787.1"/>
    <property type="molecule type" value="Genomic_DNA"/>
</dbReference>
<dbReference type="Pfam" id="PF04520">
    <property type="entry name" value="Senescence_reg"/>
    <property type="match status" value="1"/>
</dbReference>
<protein>
    <recommendedName>
        <fullName evidence="5">Senescence regulator</fullName>
    </recommendedName>
</protein>
<evidence type="ECO:0008006" key="5">
    <source>
        <dbReference type="Google" id="ProtNLM"/>
    </source>
</evidence>
<dbReference type="PANTHER" id="PTHR33083:SF103">
    <property type="entry name" value="SENESCENCE REGULATOR"/>
    <property type="match status" value="1"/>
</dbReference>
<evidence type="ECO:0000313" key="4">
    <source>
        <dbReference type="Proteomes" id="UP001293254"/>
    </source>
</evidence>
<gene>
    <name evidence="3" type="ORF">Salat_0313600</name>
</gene>